<dbReference type="SUPFAM" id="SSF54001">
    <property type="entry name" value="Cysteine proteinases"/>
    <property type="match status" value="1"/>
</dbReference>
<dbReference type="GO" id="GO:0004843">
    <property type="term" value="F:cysteine-type deubiquitinase activity"/>
    <property type="evidence" value="ECO:0007669"/>
    <property type="project" value="UniProtKB-EC"/>
</dbReference>
<dbReference type="Pfam" id="PF13446">
    <property type="entry name" value="RPT"/>
    <property type="match status" value="1"/>
</dbReference>
<dbReference type="GO" id="GO:0043161">
    <property type="term" value="P:proteasome-mediated ubiquitin-dependent protein catabolic process"/>
    <property type="evidence" value="ECO:0007669"/>
    <property type="project" value="InterPro"/>
</dbReference>
<dbReference type="Pfam" id="PF00443">
    <property type="entry name" value="UCH"/>
    <property type="match status" value="1"/>
</dbReference>
<comment type="catalytic activity">
    <reaction evidence="1">
        <text>Thiol-dependent hydrolysis of ester, thioester, amide, peptide and isopeptide bonds formed by the C-terminal Gly of ubiquitin (a 76-residue protein attached to proteins as an intracellular targeting signal).</text>
        <dbReference type="EC" id="3.4.19.12"/>
    </reaction>
</comment>
<evidence type="ECO:0000256" key="3">
    <source>
        <dbReference type="ARBA" id="ARBA00022670"/>
    </source>
</evidence>
<dbReference type="GO" id="GO:0061136">
    <property type="term" value="P:regulation of proteasomal protein catabolic process"/>
    <property type="evidence" value="ECO:0007669"/>
    <property type="project" value="TreeGrafter"/>
</dbReference>
<evidence type="ECO:0000313" key="9">
    <source>
        <dbReference type="EMBL" id="OAA49678.1"/>
    </source>
</evidence>
<dbReference type="GO" id="GO:0016579">
    <property type="term" value="P:protein deubiquitination"/>
    <property type="evidence" value="ECO:0007669"/>
    <property type="project" value="InterPro"/>
</dbReference>
<proteinExistence type="predicted"/>
<keyword evidence="6" id="KW-0788">Thiol protease</keyword>
<evidence type="ECO:0000256" key="1">
    <source>
        <dbReference type="ARBA" id="ARBA00000707"/>
    </source>
</evidence>
<evidence type="ECO:0000256" key="5">
    <source>
        <dbReference type="ARBA" id="ARBA00022801"/>
    </source>
</evidence>
<dbReference type="InterPro" id="IPR028889">
    <property type="entry name" value="USP"/>
</dbReference>
<dbReference type="InterPro" id="IPR025305">
    <property type="entry name" value="UCH_repeat_domain"/>
</dbReference>
<dbReference type="PANTHER" id="PTHR43982:SF6">
    <property type="entry name" value="UBIQUITIN CARBOXYL-TERMINAL HYDROLASE 2-RELATED"/>
    <property type="match status" value="1"/>
</dbReference>
<comment type="caution">
    <text evidence="9">The sequence shown here is derived from an EMBL/GenBank/DDBJ whole genome shotgun (WGS) entry which is preliminary data.</text>
</comment>
<dbReference type="EC" id="3.4.19.12" evidence="2"/>
<sequence>MTGHYDISSQVQEASQYVDPYAALPGTCPVGFVPHNMTPMKSNLAPGREIAGCNPSRWIYELLNNNFTVCDLFERARHAKIDSTYTWDHAHKLAMNGNQSFSTASSRILSSICLDCHFHFVFQMTWDKAHNDGLCNRSQSAWPLLDNQFPCHHFVWVGSSPDPEIAQDSSKYCPLLAREHFVCSAPPCTFQLTLEISEPRMPQSWVSLLLDREAICEQLRTAKEQEPSRYQGATDEWAYQATLNLNTYLKNLLESAPEDARSISKRNKRFAVLFGPRCFAMFRQLEFIEQVELRDGVDEGSFTPSPPPPASGPHKVTETGTYRSYLEDVRAEVQCLIHKAGQAAEKPTIITPVLHAHLGCSEVPNAATNALVNTERYKLIGVLPNQTREIVVYAYKRQWHLLPSRRRALIDSIMGIANDIGDEALSDYAIIQSSLFDNQTYRPATNDDDGLVPQALNFLGLQPPNNYSADSLIQAFRQKLARDPADATTARSMLLLIAQNSNDDLYQAQLLMEADAKMSLATSRAILDLRATDVPWETAYEVAKKKIEASKSKEATQVYLDALEAIADHTYSPALKQASMELRRENGIYGAKGNGDDGPVNYALPVGLHNIGNTCYLNSLLQYLFTVKPIRDIVLNYDDVKLALDDEIAKELSELFQNLQSSKHSATKPSQRLANAVLLSTRTLLHNPKQPSEPPIGSRPPPLPARPSPAPLAQTTEDGDGTTVRTTLALEPSEMASNSSSRTLVDQEDARSDHSYERVEAVHMPGQTDGVVEITAKNEEPVDHSQDPQRSTEAGLATEGFLDSQGSSQDVDMAGAEFETVDQKVLNALEHQKRSSGTDQQDVEEVMGSILNRLQAAIRPTSVDQKTGIQLEKIMETFFVTTVNYTKKFDEKKYQSEVSFDRSITAFPAPDGPCSLYDALGRNFDQQILEESKLSRYTAIRTLPPVLHVLIQRSQSMGSKNGNAVVIPETLYMDRYMDAPHASSVFRRRVEDWALSDRISDLKSQISRIDSNPTYLSYLERYAAGMLETGQVDGKTDGEPADGETEEFWDFDGPVDDDYLFVTPTTSTSPEQPISIQPKLYNIRATDAALREMLEAELQQREQTLKEHQEGLKGTPYRLHAVICHRGHLMSGHYWVWIHDFEENTWRWYNDADVRENKNTAEVLGTLSTSGEPYYLCYVRDENKAEYVNVPKRQPPTPPSEPHDILASGKTTEKDGEDAEAVVEVLAPVIEGVELSLQVTR</sequence>
<name>A0A162JVE6_METRR</name>
<feature type="domain" description="USP" evidence="8">
    <location>
        <begin position="606"/>
        <end position="1181"/>
    </location>
</feature>
<evidence type="ECO:0000313" key="10">
    <source>
        <dbReference type="Proteomes" id="UP000243498"/>
    </source>
</evidence>
<gene>
    <name evidence="9" type="ORF">NOR_01601</name>
</gene>
<dbReference type="OMA" id="MDIGDAY"/>
<dbReference type="InterPro" id="IPR044635">
    <property type="entry name" value="UBP14-like"/>
</dbReference>
<keyword evidence="3" id="KW-0645">Protease</keyword>
<dbReference type="GO" id="GO:0070628">
    <property type="term" value="F:proteasome binding"/>
    <property type="evidence" value="ECO:0007669"/>
    <property type="project" value="TreeGrafter"/>
</dbReference>
<dbReference type="CDD" id="cd02666">
    <property type="entry name" value="Peptidase_C19J"/>
    <property type="match status" value="1"/>
</dbReference>
<dbReference type="PROSITE" id="PS00972">
    <property type="entry name" value="USP_1"/>
    <property type="match status" value="1"/>
</dbReference>
<dbReference type="InterPro" id="IPR018200">
    <property type="entry name" value="USP_CS"/>
</dbReference>
<accession>A0A162JVE6</accession>
<evidence type="ECO:0000256" key="2">
    <source>
        <dbReference type="ARBA" id="ARBA00012759"/>
    </source>
</evidence>
<dbReference type="PANTHER" id="PTHR43982">
    <property type="entry name" value="UBIQUITIN CARBOXYL-TERMINAL HYDROLASE"/>
    <property type="match status" value="1"/>
</dbReference>
<organism evidence="9 10">
    <name type="scientific">Metarhizium rileyi (strain RCEF 4871)</name>
    <name type="common">Nomuraea rileyi</name>
    <dbReference type="NCBI Taxonomy" id="1649241"/>
    <lineage>
        <taxon>Eukaryota</taxon>
        <taxon>Fungi</taxon>
        <taxon>Dikarya</taxon>
        <taxon>Ascomycota</taxon>
        <taxon>Pezizomycotina</taxon>
        <taxon>Sordariomycetes</taxon>
        <taxon>Hypocreomycetidae</taxon>
        <taxon>Hypocreales</taxon>
        <taxon>Clavicipitaceae</taxon>
        <taxon>Metarhizium</taxon>
    </lineage>
</organism>
<dbReference type="AlphaFoldDB" id="A0A162JVE6"/>
<dbReference type="EMBL" id="AZHC01000003">
    <property type="protein sequence ID" value="OAA49678.1"/>
    <property type="molecule type" value="Genomic_DNA"/>
</dbReference>
<keyword evidence="4" id="KW-0833">Ubl conjugation pathway</keyword>
<feature type="region of interest" description="Disordered" evidence="7">
    <location>
        <begin position="1192"/>
        <end position="1218"/>
    </location>
</feature>
<dbReference type="OrthoDB" id="2420415at2759"/>
<evidence type="ECO:0000259" key="8">
    <source>
        <dbReference type="PROSITE" id="PS50235"/>
    </source>
</evidence>
<evidence type="ECO:0000256" key="7">
    <source>
        <dbReference type="SAM" id="MobiDB-lite"/>
    </source>
</evidence>
<keyword evidence="5 9" id="KW-0378">Hydrolase</keyword>
<dbReference type="PROSITE" id="PS50235">
    <property type="entry name" value="USP_3"/>
    <property type="match status" value="1"/>
</dbReference>
<feature type="region of interest" description="Disordered" evidence="7">
    <location>
        <begin position="686"/>
        <end position="755"/>
    </location>
</feature>
<dbReference type="InterPro" id="IPR038765">
    <property type="entry name" value="Papain-like_cys_pep_sf"/>
</dbReference>
<dbReference type="Gene3D" id="3.90.70.10">
    <property type="entry name" value="Cysteine proteinases"/>
    <property type="match status" value="2"/>
</dbReference>
<dbReference type="InterPro" id="IPR001394">
    <property type="entry name" value="Peptidase_C19_UCH"/>
</dbReference>
<dbReference type="PROSITE" id="PS00973">
    <property type="entry name" value="USP_2"/>
    <property type="match status" value="1"/>
</dbReference>
<protein>
    <recommendedName>
        <fullName evidence="2">ubiquitinyl hydrolase 1</fullName>
        <ecNumber evidence="2">3.4.19.12</ecNumber>
    </recommendedName>
</protein>
<dbReference type="Proteomes" id="UP000243498">
    <property type="component" value="Unassembled WGS sequence"/>
</dbReference>
<feature type="compositionally biased region" description="Polar residues" evidence="7">
    <location>
        <begin position="735"/>
        <end position="744"/>
    </location>
</feature>
<reference evidence="9 10" key="1">
    <citation type="journal article" date="2016" name="Genome Biol. Evol.">
        <title>Divergent and convergent evolution of fungal pathogenicity.</title>
        <authorList>
            <person name="Shang Y."/>
            <person name="Xiao G."/>
            <person name="Zheng P."/>
            <person name="Cen K."/>
            <person name="Zhan S."/>
            <person name="Wang C."/>
        </authorList>
    </citation>
    <scope>NUCLEOTIDE SEQUENCE [LARGE SCALE GENOMIC DNA]</scope>
    <source>
        <strain evidence="9 10">RCEF 4871</strain>
    </source>
</reference>
<keyword evidence="10" id="KW-1185">Reference proteome</keyword>
<feature type="compositionally biased region" description="Pro residues" evidence="7">
    <location>
        <begin position="691"/>
        <end position="710"/>
    </location>
</feature>
<evidence type="ECO:0000256" key="6">
    <source>
        <dbReference type="ARBA" id="ARBA00022807"/>
    </source>
</evidence>
<dbReference type="STRING" id="1081105.A0A162JVE6"/>
<evidence type="ECO:0000256" key="4">
    <source>
        <dbReference type="ARBA" id="ARBA00022786"/>
    </source>
</evidence>